<feature type="transmembrane region" description="Helical" evidence="1">
    <location>
        <begin position="172"/>
        <end position="188"/>
    </location>
</feature>
<keyword evidence="1" id="KW-1133">Transmembrane helix</keyword>
<evidence type="ECO:0008006" key="4">
    <source>
        <dbReference type="Google" id="ProtNLM"/>
    </source>
</evidence>
<reference evidence="2 3" key="1">
    <citation type="submission" date="2020-12" db="EMBL/GenBank/DDBJ databases">
        <title>Olleya sediminilitoris sp. nov., isolated from a tidal flat.</title>
        <authorList>
            <person name="Park S."/>
            <person name="Yoon J.-H."/>
        </authorList>
    </citation>
    <scope>NUCLEOTIDE SEQUENCE [LARGE SCALE GENOMIC DNA]</scope>
    <source>
        <strain evidence="2 3">YSTF-M6</strain>
    </source>
</reference>
<gene>
    <name evidence="2" type="ORF">JAO71_11185</name>
</gene>
<comment type="caution">
    <text evidence="2">The sequence shown here is derived from an EMBL/GenBank/DDBJ whole genome shotgun (WGS) entry which is preliminary data.</text>
</comment>
<feature type="transmembrane region" description="Helical" evidence="1">
    <location>
        <begin position="58"/>
        <end position="75"/>
    </location>
</feature>
<name>A0ABS1WMM1_9FLAO</name>
<keyword evidence="3" id="KW-1185">Reference proteome</keyword>
<feature type="transmembrane region" description="Helical" evidence="1">
    <location>
        <begin position="81"/>
        <end position="99"/>
    </location>
</feature>
<accession>A0ABS1WMM1</accession>
<feature type="transmembrane region" description="Helical" evidence="1">
    <location>
        <begin position="32"/>
        <end position="51"/>
    </location>
</feature>
<protein>
    <recommendedName>
        <fullName evidence="4">YhhN-like protein</fullName>
    </recommendedName>
</protein>
<feature type="transmembrane region" description="Helical" evidence="1">
    <location>
        <begin position="111"/>
        <end position="131"/>
    </location>
</feature>
<feature type="transmembrane region" description="Helical" evidence="1">
    <location>
        <begin position="143"/>
        <end position="165"/>
    </location>
</feature>
<sequence length="236" mass="27171">MLKIKLHFFDILFVIALSIAVGMSVIMEKSQLLYICPVVIVTIFLKYISVVKKNTDPLFLLALAALFCINFLTFYSFHDYFGEISLLTSLYLILYTFSLKKYLIQSKLKSLLSISSVIGGFLIAYISYAVIELLLDKIPNNSQIYMFICAICVLIYTVTFAIVYLNNNYKNGTILLTSGLFSLFQIGLSPINEYFFYNQTFTVIIIICHFMAIYLFMKFISETKPVDPKNIKKQYF</sequence>
<keyword evidence="1" id="KW-0472">Membrane</keyword>
<feature type="transmembrane region" description="Helical" evidence="1">
    <location>
        <begin position="7"/>
        <end position="26"/>
    </location>
</feature>
<dbReference type="EMBL" id="JAEMEF010000009">
    <property type="protein sequence ID" value="MBL7560365.1"/>
    <property type="molecule type" value="Genomic_DNA"/>
</dbReference>
<dbReference type="Proteomes" id="UP000605013">
    <property type="component" value="Unassembled WGS sequence"/>
</dbReference>
<dbReference type="RefSeq" id="WP_116822736.1">
    <property type="nucleotide sequence ID" value="NZ_JAEMEF010000009.1"/>
</dbReference>
<evidence type="ECO:0000313" key="3">
    <source>
        <dbReference type="Proteomes" id="UP000605013"/>
    </source>
</evidence>
<proteinExistence type="predicted"/>
<evidence type="ECO:0000256" key="1">
    <source>
        <dbReference type="SAM" id="Phobius"/>
    </source>
</evidence>
<feature type="transmembrane region" description="Helical" evidence="1">
    <location>
        <begin position="194"/>
        <end position="216"/>
    </location>
</feature>
<organism evidence="2 3">
    <name type="scientific">Olleya sediminilitoris</name>
    <dbReference type="NCBI Taxonomy" id="2795739"/>
    <lineage>
        <taxon>Bacteria</taxon>
        <taxon>Pseudomonadati</taxon>
        <taxon>Bacteroidota</taxon>
        <taxon>Flavobacteriia</taxon>
        <taxon>Flavobacteriales</taxon>
        <taxon>Flavobacteriaceae</taxon>
    </lineage>
</organism>
<keyword evidence="1" id="KW-0812">Transmembrane</keyword>
<evidence type="ECO:0000313" key="2">
    <source>
        <dbReference type="EMBL" id="MBL7560365.1"/>
    </source>
</evidence>